<keyword evidence="1" id="KW-0472">Membrane</keyword>
<reference evidence="2 3" key="1">
    <citation type="submission" date="2018-08" db="EMBL/GenBank/DDBJ databases">
        <title>Recombination of ecologically and evolutionarily significant loci maintains genetic cohesion in the Pseudomonas syringae species complex.</title>
        <authorList>
            <person name="Dillon M."/>
            <person name="Thakur S."/>
            <person name="Almeida R.N.D."/>
            <person name="Weir B.S."/>
            <person name="Guttman D.S."/>
        </authorList>
    </citation>
    <scope>NUCLEOTIDE SEQUENCE [LARGE SCALE GENOMIC DNA]</scope>
    <source>
        <strain evidence="2 3">ICMP 3934</strain>
    </source>
</reference>
<comment type="caution">
    <text evidence="2">The sequence shown here is derived from an EMBL/GenBank/DDBJ whole genome shotgun (WGS) entry which is preliminary data.</text>
</comment>
<evidence type="ECO:0000256" key="1">
    <source>
        <dbReference type="SAM" id="Phobius"/>
    </source>
</evidence>
<evidence type="ECO:0000313" key="3">
    <source>
        <dbReference type="Proteomes" id="UP000282636"/>
    </source>
</evidence>
<proteinExistence type="predicted"/>
<gene>
    <name evidence="2" type="ORF">ALP44_00112</name>
</gene>
<sequence>MPGFQVELLDADRGLSSIFYTSVSPVPRIITDQTPQKVVDEQQVKLFGSPKERLDFYRREIHYETTNLSNRTNAYLSAQSFLVIAYASSMANMNTEWGAMFTLVVPPMLALLGLLSTLFAWPGIRAACDIIQHWHHKQSQLLLSEPVIGLTYDDSPLFSDWESSETGPKKSLLFSKRSPWLFSFFWFFLGGFAVFVQLIAD</sequence>
<protein>
    <submittedName>
        <fullName evidence="2">Uncharacterized protein</fullName>
    </submittedName>
</protein>
<evidence type="ECO:0000313" key="2">
    <source>
        <dbReference type="EMBL" id="RMT57817.1"/>
    </source>
</evidence>
<organism evidence="2 3">
    <name type="scientific">Pseudomonas syringae pv. theae</name>
    <dbReference type="NCBI Taxonomy" id="103985"/>
    <lineage>
        <taxon>Bacteria</taxon>
        <taxon>Pseudomonadati</taxon>
        <taxon>Pseudomonadota</taxon>
        <taxon>Gammaproteobacteria</taxon>
        <taxon>Pseudomonadales</taxon>
        <taxon>Pseudomonadaceae</taxon>
        <taxon>Pseudomonas</taxon>
        <taxon>Pseudomonas syringae</taxon>
    </lineage>
</organism>
<dbReference type="Proteomes" id="UP000282636">
    <property type="component" value="Unassembled WGS sequence"/>
</dbReference>
<dbReference type="AlphaFoldDB" id="A0A0Q0DUK9"/>
<name>A0A0Q0DUK9_PSESX</name>
<keyword evidence="1" id="KW-0812">Transmembrane</keyword>
<feature type="transmembrane region" description="Helical" evidence="1">
    <location>
        <begin position="180"/>
        <end position="200"/>
    </location>
</feature>
<dbReference type="EMBL" id="RBTL01000350">
    <property type="protein sequence ID" value="RMT57817.1"/>
    <property type="molecule type" value="Genomic_DNA"/>
</dbReference>
<keyword evidence="1" id="KW-1133">Transmembrane helix</keyword>
<accession>A0A0Q0DUK9</accession>
<feature type="transmembrane region" description="Helical" evidence="1">
    <location>
        <begin position="97"/>
        <end position="121"/>
    </location>
</feature>